<accession>K2LXC3</accession>
<feature type="region of interest" description="Disordered" evidence="1">
    <location>
        <begin position="1"/>
        <end position="32"/>
    </location>
</feature>
<keyword evidence="3" id="KW-1185">Reference proteome</keyword>
<feature type="region of interest" description="Disordered" evidence="1">
    <location>
        <begin position="177"/>
        <end position="207"/>
    </location>
</feature>
<dbReference type="Proteomes" id="UP000007350">
    <property type="component" value="Unassembled WGS sequence"/>
</dbReference>
<comment type="caution">
    <text evidence="2">The sequence shown here is derived from an EMBL/GenBank/DDBJ whole genome shotgun (WGS) entry which is preliminary data.</text>
</comment>
<dbReference type="EMBL" id="AHKC01018450">
    <property type="protein sequence ID" value="EKF27308.1"/>
    <property type="molecule type" value="Genomic_DNA"/>
</dbReference>
<dbReference type="AlphaFoldDB" id="K2LXC3"/>
<evidence type="ECO:0000313" key="2">
    <source>
        <dbReference type="EMBL" id="EKF27308.1"/>
    </source>
</evidence>
<gene>
    <name evidence="2" type="ORF">MOQ_008973</name>
</gene>
<feature type="non-terminal residue" evidence="2">
    <location>
        <position position="1"/>
    </location>
</feature>
<reference evidence="2 3" key="1">
    <citation type="journal article" date="2012" name="BMC Genomics">
        <title>Comparative genomic analysis of human infective Trypanosoma cruzi lineages with the bat-restricted subspecies T. cruzi marinkellei.</title>
        <authorList>
            <person name="Franzen O."/>
            <person name="Talavera-Lopez C."/>
            <person name="Ochaya S."/>
            <person name="Butler C.E."/>
            <person name="Messenger L.A."/>
            <person name="Lewis M.D."/>
            <person name="Llewellyn M.S."/>
            <person name="Marinkelle C.J."/>
            <person name="Tyler K.M."/>
            <person name="Miles M.A."/>
            <person name="Andersson B."/>
        </authorList>
    </citation>
    <scope>NUCLEOTIDE SEQUENCE [LARGE SCALE GENOMIC DNA]</scope>
    <source>
        <strain evidence="2 3">B7</strain>
    </source>
</reference>
<sequence>NYDSPVSGSASAGILGKGAGNNSSTNSMRKMRNARVVMVGDGASEMKEPANSSREVGPVATTLQGSVVNAAGPFIREPFSNAVEKTTGLGRAPAPGFFRSVVGPSPEFSNVKRKKATSWLRPCVAAGSEERTSTDVASDPPAMLLVTPSTGGSSARRPLRMRLRIKQGNEGIPVARADAAEKGSLQKSGAKNKTVLPSAPYNLDFEW</sequence>
<dbReference type="OrthoDB" id="10356726at2759"/>
<name>K2LXC3_TRYCR</name>
<feature type="region of interest" description="Disordered" evidence="1">
    <location>
        <begin position="125"/>
        <end position="159"/>
    </location>
</feature>
<feature type="compositionally biased region" description="Polar residues" evidence="1">
    <location>
        <begin position="1"/>
        <end position="10"/>
    </location>
</feature>
<evidence type="ECO:0000313" key="3">
    <source>
        <dbReference type="Proteomes" id="UP000007350"/>
    </source>
</evidence>
<evidence type="ECO:0000256" key="1">
    <source>
        <dbReference type="SAM" id="MobiDB-lite"/>
    </source>
</evidence>
<protein>
    <submittedName>
        <fullName evidence="2">Uncharacterized protein</fullName>
    </submittedName>
</protein>
<proteinExistence type="predicted"/>
<organism evidence="2 3">
    <name type="scientific">Trypanosoma cruzi marinkellei</name>
    <dbReference type="NCBI Taxonomy" id="85056"/>
    <lineage>
        <taxon>Eukaryota</taxon>
        <taxon>Discoba</taxon>
        <taxon>Euglenozoa</taxon>
        <taxon>Kinetoplastea</taxon>
        <taxon>Metakinetoplastina</taxon>
        <taxon>Trypanosomatida</taxon>
        <taxon>Trypanosomatidae</taxon>
        <taxon>Trypanosoma</taxon>
        <taxon>Schizotrypanum</taxon>
    </lineage>
</organism>